<dbReference type="VEuPathDB" id="AmoebaDB:NAEGRDRAFT_79328"/>
<keyword evidence="2" id="KW-0732">Signal</keyword>
<accession>D2VBL8</accession>
<dbReference type="KEGG" id="ngr:NAEGRDRAFT_79328"/>
<protein>
    <submittedName>
        <fullName evidence="3">Uncharacterized protein</fullName>
    </submittedName>
</protein>
<dbReference type="EMBL" id="GG738861">
    <property type="protein sequence ID" value="EFC45818.1"/>
    <property type="molecule type" value="Genomic_DNA"/>
</dbReference>
<name>D2VBL8_NAEGR</name>
<feature type="chain" id="PRO_5003038008" evidence="2">
    <location>
        <begin position="23"/>
        <end position="614"/>
    </location>
</feature>
<feature type="transmembrane region" description="Helical" evidence="1">
    <location>
        <begin position="573"/>
        <end position="598"/>
    </location>
</feature>
<dbReference type="AlphaFoldDB" id="D2VBL8"/>
<dbReference type="RefSeq" id="XP_002678562.1">
    <property type="nucleotide sequence ID" value="XM_002678516.1"/>
</dbReference>
<evidence type="ECO:0000256" key="1">
    <source>
        <dbReference type="SAM" id="Phobius"/>
    </source>
</evidence>
<gene>
    <name evidence="3" type="ORF">NAEGRDRAFT_79328</name>
</gene>
<dbReference type="GeneID" id="8859144"/>
<keyword evidence="1" id="KW-0472">Membrane</keyword>
<evidence type="ECO:0000313" key="3">
    <source>
        <dbReference type="EMBL" id="EFC45818.1"/>
    </source>
</evidence>
<evidence type="ECO:0000256" key="2">
    <source>
        <dbReference type="SAM" id="SignalP"/>
    </source>
</evidence>
<dbReference type="Proteomes" id="UP000006671">
    <property type="component" value="Unassembled WGS sequence"/>
</dbReference>
<keyword evidence="1" id="KW-1133">Transmembrane helix</keyword>
<reference evidence="3 4" key="1">
    <citation type="journal article" date="2010" name="Cell">
        <title>The genome of Naegleria gruberi illuminates early eukaryotic versatility.</title>
        <authorList>
            <person name="Fritz-Laylin L.K."/>
            <person name="Prochnik S.E."/>
            <person name="Ginger M.L."/>
            <person name="Dacks J.B."/>
            <person name="Carpenter M.L."/>
            <person name="Field M.C."/>
            <person name="Kuo A."/>
            <person name="Paredez A."/>
            <person name="Chapman J."/>
            <person name="Pham J."/>
            <person name="Shu S."/>
            <person name="Neupane R."/>
            <person name="Cipriano M."/>
            <person name="Mancuso J."/>
            <person name="Tu H."/>
            <person name="Salamov A."/>
            <person name="Lindquist E."/>
            <person name="Shapiro H."/>
            <person name="Lucas S."/>
            <person name="Grigoriev I.V."/>
            <person name="Cande W.Z."/>
            <person name="Fulton C."/>
            <person name="Rokhsar D.S."/>
            <person name="Dawson S.C."/>
        </authorList>
    </citation>
    <scope>NUCLEOTIDE SEQUENCE [LARGE SCALE GENOMIC DNA]</scope>
    <source>
        <strain evidence="3 4">NEG-M</strain>
    </source>
</reference>
<sequence length="614" mass="68525">MLRTLFACTVLIMCSLISVTLAQEHYCSSSNVTLLHWNVTDPSFPNSPYPLYFPQLPDLQFMVDIDGAPQPMKTNDNIYDALKGTTFSMMFHVVKNKEDKAFYKTVYVMNSKHQGGSVQKLMDCNIRVAQNEMAYCDGLTMLPNTVTTEGKNQYSLWNIISGRQFGSGDLSSSIIPYLYTSDITSYGVNASITDAIAIFPIILTNVDKDPIYAKDGSISGYETLTSANNVTSNIFVKPILLLDVINNQTNQNEILALHKSDANAIRIIRITPFHESFGITSQYLLVPSIQSETLKPTMVQNNARIVYSSKRGLLHAVVTLYKDQQVAFENYHRLEHDKFIKFSSNAQFVNVLITLDASDLSNLKVVKVSQILTANNVKSTAELLASGNVKTWKLNDITLSGDSEQYVVVVGTMIYTAEGETDKNGFIYTVNIDDYTPFQSTPVAERFSLITDDEAQISNSDALTVTANFYGLNDTIAVGSVIRTKLKDDPFYVEPKLVGYVHLYSASNLDEPLGSKIMRENQGINRLFKVEYFPGQSKDSHAHIFLGWNINDNGAVVSTLSFSCIPKVIRDGWQYMLIGVFGGEFLICVLIGVIYFVVKKVRAKFTANKEYEQV</sequence>
<dbReference type="OrthoDB" id="10253172at2759"/>
<keyword evidence="1" id="KW-0812">Transmembrane</keyword>
<feature type="signal peptide" evidence="2">
    <location>
        <begin position="1"/>
        <end position="22"/>
    </location>
</feature>
<organism evidence="4">
    <name type="scientific">Naegleria gruberi</name>
    <name type="common">Amoeba</name>
    <dbReference type="NCBI Taxonomy" id="5762"/>
    <lineage>
        <taxon>Eukaryota</taxon>
        <taxon>Discoba</taxon>
        <taxon>Heterolobosea</taxon>
        <taxon>Tetramitia</taxon>
        <taxon>Eutetramitia</taxon>
        <taxon>Vahlkampfiidae</taxon>
        <taxon>Naegleria</taxon>
    </lineage>
</organism>
<evidence type="ECO:0000313" key="4">
    <source>
        <dbReference type="Proteomes" id="UP000006671"/>
    </source>
</evidence>
<dbReference type="OMA" id="SHAHIFL"/>
<dbReference type="InParanoid" id="D2VBL8"/>
<proteinExistence type="predicted"/>
<keyword evidence="4" id="KW-1185">Reference proteome</keyword>